<feature type="compositionally biased region" description="Polar residues" evidence="1">
    <location>
        <begin position="464"/>
        <end position="489"/>
    </location>
</feature>
<feature type="region of interest" description="Disordered" evidence="1">
    <location>
        <begin position="1296"/>
        <end position="1317"/>
    </location>
</feature>
<evidence type="ECO:0000313" key="4">
    <source>
        <dbReference type="Proteomes" id="UP000298030"/>
    </source>
</evidence>
<feature type="compositionally biased region" description="Polar residues" evidence="1">
    <location>
        <begin position="1271"/>
        <end position="1280"/>
    </location>
</feature>
<dbReference type="GO" id="GO:0006406">
    <property type="term" value="P:mRNA export from nucleus"/>
    <property type="evidence" value="ECO:0007669"/>
    <property type="project" value="TreeGrafter"/>
</dbReference>
<dbReference type="InterPro" id="IPR045107">
    <property type="entry name" value="SAC3/GANP/THP3"/>
</dbReference>
<reference evidence="3 4" key="1">
    <citation type="journal article" date="2019" name="Nat. Ecol. Evol.">
        <title>Megaphylogeny resolves global patterns of mushroom evolution.</title>
        <authorList>
            <person name="Varga T."/>
            <person name="Krizsan K."/>
            <person name="Foldi C."/>
            <person name="Dima B."/>
            <person name="Sanchez-Garcia M."/>
            <person name="Sanchez-Ramirez S."/>
            <person name="Szollosi G.J."/>
            <person name="Szarkandi J.G."/>
            <person name="Papp V."/>
            <person name="Albert L."/>
            <person name="Andreopoulos W."/>
            <person name="Angelini C."/>
            <person name="Antonin V."/>
            <person name="Barry K.W."/>
            <person name="Bougher N.L."/>
            <person name="Buchanan P."/>
            <person name="Buyck B."/>
            <person name="Bense V."/>
            <person name="Catcheside P."/>
            <person name="Chovatia M."/>
            <person name="Cooper J."/>
            <person name="Damon W."/>
            <person name="Desjardin D."/>
            <person name="Finy P."/>
            <person name="Geml J."/>
            <person name="Haridas S."/>
            <person name="Hughes K."/>
            <person name="Justo A."/>
            <person name="Karasinski D."/>
            <person name="Kautmanova I."/>
            <person name="Kiss B."/>
            <person name="Kocsube S."/>
            <person name="Kotiranta H."/>
            <person name="LaButti K.M."/>
            <person name="Lechner B.E."/>
            <person name="Liimatainen K."/>
            <person name="Lipzen A."/>
            <person name="Lukacs Z."/>
            <person name="Mihaltcheva S."/>
            <person name="Morgado L.N."/>
            <person name="Niskanen T."/>
            <person name="Noordeloos M.E."/>
            <person name="Ohm R.A."/>
            <person name="Ortiz-Santana B."/>
            <person name="Ovrebo C."/>
            <person name="Racz N."/>
            <person name="Riley R."/>
            <person name="Savchenko A."/>
            <person name="Shiryaev A."/>
            <person name="Soop K."/>
            <person name="Spirin V."/>
            <person name="Szebenyi C."/>
            <person name="Tomsovsky M."/>
            <person name="Tulloss R.E."/>
            <person name="Uehling J."/>
            <person name="Grigoriev I.V."/>
            <person name="Vagvolgyi C."/>
            <person name="Papp T."/>
            <person name="Martin F.M."/>
            <person name="Miettinen O."/>
            <person name="Hibbett D.S."/>
            <person name="Nagy L.G."/>
        </authorList>
    </citation>
    <scope>NUCLEOTIDE SEQUENCE [LARGE SCALE GENOMIC DNA]</scope>
    <source>
        <strain evidence="3 4">FP101781</strain>
    </source>
</reference>
<feature type="region of interest" description="Disordered" evidence="1">
    <location>
        <begin position="788"/>
        <end position="841"/>
    </location>
</feature>
<dbReference type="InterPro" id="IPR005062">
    <property type="entry name" value="SAC3/GANP/THP3_conserved"/>
</dbReference>
<feature type="compositionally biased region" description="Basic and acidic residues" evidence="1">
    <location>
        <begin position="788"/>
        <end position="802"/>
    </location>
</feature>
<feature type="compositionally biased region" description="Low complexity" evidence="1">
    <location>
        <begin position="1296"/>
        <end position="1306"/>
    </location>
</feature>
<proteinExistence type="predicted"/>
<keyword evidence="4" id="KW-1185">Reference proteome</keyword>
<dbReference type="Gene3D" id="1.25.40.990">
    <property type="match status" value="1"/>
</dbReference>
<dbReference type="PANTHER" id="PTHR12436:SF3">
    <property type="entry name" value="GERMINAL-CENTER ASSOCIATED NUCLEAR PROTEIN"/>
    <property type="match status" value="1"/>
</dbReference>
<feature type="compositionally biased region" description="Polar residues" evidence="1">
    <location>
        <begin position="498"/>
        <end position="533"/>
    </location>
</feature>
<feature type="compositionally biased region" description="Pro residues" evidence="1">
    <location>
        <begin position="410"/>
        <end position="428"/>
    </location>
</feature>
<dbReference type="STRING" id="71717.A0A4Y7ST33"/>
<organism evidence="3 4">
    <name type="scientific">Coprinellus micaceus</name>
    <name type="common">Glistening ink-cap mushroom</name>
    <name type="synonym">Coprinus micaceus</name>
    <dbReference type="NCBI Taxonomy" id="71717"/>
    <lineage>
        <taxon>Eukaryota</taxon>
        <taxon>Fungi</taxon>
        <taxon>Dikarya</taxon>
        <taxon>Basidiomycota</taxon>
        <taxon>Agaricomycotina</taxon>
        <taxon>Agaricomycetes</taxon>
        <taxon>Agaricomycetidae</taxon>
        <taxon>Agaricales</taxon>
        <taxon>Agaricineae</taxon>
        <taxon>Psathyrellaceae</taxon>
        <taxon>Coprinellus</taxon>
    </lineage>
</organism>
<dbReference type="GO" id="GO:0070390">
    <property type="term" value="C:transcription export complex 2"/>
    <property type="evidence" value="ECO:0007669"/>
    <property type="project" value="TreeGrafter"/>
</dbReference>
<evidence type="ECO:0000259" key="2">
    <source>
        <dbReference type="Pfam" id="PF03399"/>
    </source>
</evidence>
<evidence type="ECO:0000313" key="3">
    <source>
        <dbReference type="EMBL" id="TEB25015.1"/>
    </source>
</evidence>
<dbReference type="Pfam" id="PF03399">
    <property type="entry name" value="SAC3_GANP"/>
    <property type="match status" value="1"/>
</dbReference>
<comment type="caution">
    <text evidence="3">The sequence shown here is derived from an EMBL/GenBank/DDBJ whole genome shotgun (WGS) entry which is preliminary data.</text>
</comment>
<evidence type="ECO:0000256" key="1">
    <source>
        <dbReference type="SAM" id="MobiDB-lite"/>
    </source>
</evidence>
<feature type="compositionally biased region" description="Low complexity" evidence="1">
    <location>
        <begin position="558"/>
        <end position="567"/>
    </location>
</feature>
<feature type="region of interest" description="Disordered" evidence="1">
    <location>
        <begin position="709"/>
        <end position="728"/>
    </location>
</feature>
<gene>
    <name evidence="3" type="ORF">FA13DRAFT_1738834</name>
</gene>
<sequence length="1363" mass="149582">MDDPNVPKRLEDAISIVGTCPDMCPRFERYRREREKNYDKWERIPGTTRIDHQRAVKVYERAAGDKVLPSDLRPPHVLRKTLDYLFHDLLMRGGLTDTFPFIRDRSRAVRNDFTIQLITGPSAIEAHVRCVRFHILVMHFERENKLADMHLEEQQCMNALLSLRDFYEDQRGKLLHIRDQKERQDGIPEHIINHPAFQLVTDFRLQVQVASGTITKRSTLVVDGEGMRIFGRLVGVLKEMGNTIMTYLVACIMERLFGADTIEDIEALRGGLSLPDIIDGKAEAVPQITEDEEEGEDADELGQFLEEPAAEEPAITTSVSWPTMGTTSQSSVFGTQPKAVSVFGSAPTQPAPTFVFAASQSAPAIAQASAFSNINSRPNVFGNLTFGAPTSTSQPASVFGRVFSASSISPTPPNPPPPQRLSFPPKPAAQPVVFPAPNQLLPKDNRPLFPLVNQKQGRPPHLSPFQSLQTSSKPVATPASSLFSSSPATNGALPKPDNGSSLQLNAQAPSFSPSGSFIVSQPASTPPISQSSLLPPVAGPSGSTIGGPAVGLPPKLTASISAGSSRASPPPPLKIDTAWSTSSSTSTPPVATVASTSTSNVGSNTSTMVPPSPREPPLLERVQPVSLPSTPTIWNPPQSALMGHLKSNLGTPPATATPERPGFLSPLAIQTPRTGIFPPTPSFSPAPSKSSFGLGLAINPILSSSPRTGVSLSAKAKGKGKEPIRPSRDSLADLPEEVVSMMEDQALAFEANGVIVRECWGRWLKKIMDKAAWIEACKQSDAYQEKMRQQRELEKAKQKEKVNGVANGSPRSQDLKRRMSSGESPQRKKARKRVSSVYQPPRTDEELAARFKQTVERRWAQGSFLKLLRTYFASRLPPPPTFTLSASLSASQRHQPFQLPAVWQLWLSTNPGSEPTAIWVDRKFDVPNSGKFIGDYFAIPVGVPTETDESVPEHPGLIVFECTPLDGVDELEQKYLVLDDTSRLRQIIESFPQRRYYRPSILFMCWARSTAAFAELFQWTSQRVADGTICAYQTMLLNTEDKDSDANFERALKSTKLDGQGELVKALTVRDLFKHFSGVLNPFVSEWVNTCSSNPKFFNWKLYNLLLHMTVGLLNRLVVNFCQLSQSREGASHPESVSLPEFEDGVIDDSESTYKYVKEWLSEVLEETDVDVSLVSVDIESHQKIEQEFPFSAFLDHLFEIAQAQAEGVLEDRSQAKMVGTSGPTTRYLVLKAELDLFTESLEESLAPLRVKLSHRLNTTARREPRRRTHSNATSETASPTCKRMRLSDADSVNGVNGVSRSSSPVMNGLPNGYARQGSETTSIVDLSADTSSMAVSAAAASKQSLAELRALMTSVKNKHLMK</sequence>
<feature type="region of interest" description="Disordered" evidence="1">
    <location>
        <begin position="1258"/>
        <end position="1282"/>
    </location>
</feature>
<feature type="region of interest" description="Disordered" evidence="1">
    <location>
        <begin position="404"/>
        <end position="616"/>
    </location>
</feature>
<feature type="compositionally biased region" description="Basic and acidic residues" evidence="1">
    <location>
        <begin position="719"/>
        <end position="728"/>
    </location>
</feature>
<dbReference type="EMBL" id="QPFP01000061">
    <property type="protein sequence ID" value="TEB25015.1"/>
    <property type="molecule type" value="Genomic_DNA"/>
</dbReference>
<dbReference type="Proteomes" id="UP000298030">
    <property type="component" value="Unassembled WGS sequence"/>
</dbReference>
<feature type="domain" description="SAC3/GANP/THP3 conserved" evidence="2">
    <location>
        <begin position="23"/>
        <end position="258"/>
    </location>
</feature>
<dbReference type="PANTHER" id="PTHR12436">
    <property type="entry name" value="80 KDA MCM3-ASSOCIATED PROTEIN"/>
    <property type="match status" value="1"/>
</dbReference>
<protein>
    <recommendedName>
        <fullName evidence="2">SAC3/GANP/THP3 conserved domain-containing protein</fullName>
    </recommendedName>
</protein>
<feature type="compositionally biased region" description="Low complexity" evidence="1">
    <location>
        <begin position="580"/>
        <end position="609"/>
    </location>
</feature>
<accession>A0A4Y7ST33</accession>
<dbReference type="GO" id="GO:0005737">
    <property type="term" value="C:cytoplasm"/>
    <property type="evidence" value="ECO:0007669"/>
    <property type="project" value="TreeGrafter"/>
</dbReference>
<name>A0A4Y7ST33_COPMI</name>
<dbReference type="OrthoDB" id="264795at2759"/>